<evidence type="ECO:0000256" key="3">
    <source>
        <dbReference type="ARBA" id="ARBA00022741"/>
    </source>
</evidence>
<feature type="transmembrane region" description="Helical" evidence="8">
    <location>
        <begin position="648"/>
        <end position="669"/>
    </location>
</feature>
<dbReference type="InterPro" id="IPR011527">
    <property type="entry name" value="ABC1_TM_dom"/>
</dbReference>
<evidence type="ECO:0000313" key="12">
    <source>
        <dbReference type="Proteomes" id="UP001319870"/>
    </source>
</evidence>
<name>A0ABS7ZFD3_9MICO</name>
<feature type="transmembrane region" description="Helical" evidence="8">
    <location>
        <begin position="38"/>
        <end position="64"/>
    </location>
</feature>
<evidence type="ECO:0000256" key="2">
    <source>
        <dbReference type="ARBA" id="ARBA00022692"/>
    </source>
</evidence>
<dbReference type="Proteomes" id="UP001319870">
    <property type="component" value="Unassembled WGS sequence"/>
</dbReference>
<feature type="transmembrane region" description="Helical" evidence="8">
    <location>
        <begin position="758"/>
        <end position="776"/>
    </location>
</feature>
<feature type="domain" description="ABC transporter" evidence="9">
    <location>
        <begin position="345"/>
        <end position="578"/>
    </location>
</feature>
<gene>
    <name evidence="11" type="ORF">LEP48_04170</name>
</gene>
<dbReference type="InterPro" id="IPR003439">
    <property type="entry name" value="ABC_transporter-like_ATP-bd"/>
</dbReference>
<dbReference type="EMBL" id="JAIXCQ010000002">
    <property type="protein sequence ID" value="MCA5892549.1"/>
    <property type="molecule type" value="Genomic_DNA"/>
</dbReference>
<sequence length="1190" mass="124926">MIEAPVTARTDDATSPQRASLPTDPARRLDWRRLRGPVAFVALLALTIGAVGAALGTVIAGRLAEDPTAALLALLATSIVGAALFDTAGQVVWAGVVDRAEGRLRGDLLTAALHQPLATLTEQAVGEVLDRVDDDTHAVGTLVRRQLWGAGRTVVGVVPMWVVAGITWWPAWLLFPALGLLAALLARPMLGEIARRKVIEEAAWTDHAAAFEESVAARNDLRTSLGRPFAIRRLAARSAEVHRTFEAVVIVEAKMLRRAGVVLAALLGGVAVVGAALAAGGGLAVGDLVTLFLVTAMFVGQVDQLIHHLPDIQEGLGAITRIRQMLAVEPEPDGGLDVPEGPLSIELRDLHFSYAEGTFALAGVNLRVPAGQTVALVGRTGSGKSTLASLLSRAVEPEPGSVHLGGVDVRDLDLQKLRAAVGVVTQRTEIIAGTLAENITLFGDVPRTDVEAAVRELRLDAWVAGLTDGLDTLLGPGGTTLSAGEEQLVAFARLLVRDVQVVVLDEATARMDPLTEARVVAASERLLAGRTGVLVAHRLTTIERAHLVAVLDHGRVVQAGARAELARVPGRYRTLLEASGEATDDATREAAGGVPSGSNGPEAARSEAVRSEAVGGRRRRGAVPELDDPGDGPSLARGVLHALFVRPWWGLVGAGLFLVASLVSAQGAISGFLWGHAVESLQTGAFPTVLLVLLTVLLVVAPLCLARALYVYPRWWVEVLLRVRMAVMAGQTRQRRLAATPPGEIVARAMDADRFVRYADRWVDFVNGLLIAGVTALLSRSWLAGAVLLAVMVVSAGASAIGRPIAGRSATRSSAARAGFGRALVSALDSARSVKLAARTPQVHAHLRDVDDGRVRAAIFEHRVQATLDGVPLIMVQLGAVAAWAGYLTETWGLATALLLFNAVNGFGWFGVVAGAVVTEAPGTRSWQLATSRFAGGADLMDVPDDVDLLTGDAPDPGRGPRTELRHLEMAGVTAVHDDGTIGVSGVDLEVRRGELVLLLGQVGSGKSSLLSALAGLMEHTGRIRWNGTDVTDPQVFLRPGQVSHVAQVPRVLSGTFSENVRLDHDREVVGPVAAARLEQDVAEAGGPDSLVGHRGVRLSGGQVQRLALARALATDAELLLADDVSSALDAATEIELWESLRARGTTVVGSTSKRAALARADRVVVLTDGEVVAVGPWSDLAPRWGHLAG</sequence>
<protein>
    <submittedName>
        <fullName evidence="11">ABC transporter ATP-binding protein/permease</fullName>
    </submittedName>
</protein>
<dbReference type="PROSITE" id="PS50893">
    <property type="entry name" value="ABC_TRANSPORTER_2"/>
    <property type="match status" value="2"/>
</dbReference>
<feature type="domain" description="ABC transporter" evidence="9">
    <location>
        <begin position="968"/>
        <end position="1188"/>
    </location>
</feature>
<dbReference type="InterPro" id="IPR027417">
    <property type="entry name" value="P-loop_NTPase"/>
</dbReference>
<proteinExistence type="predicted"/>
<dbReference type="RefSeq" id="WP_225564319.1">
    <property type="nucleotide sequence ID" value="NZ_JAIXCQ010000002.1"/>
</dbReference>
<evidence type="ECO:0000313" key="11">
    <source>
        <dbReference type="EMBL" id="MCA5892549.1"/>
    </source>
</evidence>
<dbReference type="SUPFAM" id="SSF90123">
    <property type="entry name" value="ABC transporter transmembrane region"/>
    <property type="match status" value="2"/>
</dbReference>
<evidence type="ECO:0000259" key="9">
    <source>
        <dbReference type="PROSITE" id="PS50893"/>
    </source>
</evidence>
<evidence type="ECO:0000256" key="8">
    <source>
        <dbReference type="SAM" id="Phobius"/>
    </source>
</evidence>
<dbReference type="InterPro" id="IPR039421">
    <property type="entry name" value="Type_1_exporter"/>
</dbReference>
<feature type="transmembrane region" description="Helical" evidence="8">
    <location>
        <begin position="259"/>
        <end position="277"/>
    </location>
</feature>
<feature type="transmembrane region" description="Helical" evidence="8">
    <location>
        <begin position="893"/>
        <end position="918"/>
    </location>
</feature>
<dbReference type="Gene3D" id="3.40.50.300">
    <property type="entry name" value="P-loop containing nucleotide triphosphate hydrolases"/>
    <property type="match status" value="2"/>
</dbReference>
<keyword evidence="3" id="KW-0547">Nucleotide-binding</keyword>
<feature type="region of interest" description="Disordered" evidence="7">
    <location>
        <begin position="579"/>
        <end position="629"/>
    </location>
</feature>
<organism evidence="11 12">
    <name type="scientific">Isoptericola luteus</name>
    <dbReference type="NCBI Taxonomy" id="2879484"/>
    <lineage>
        <taxon>Bacteria</taxon>
        <taxon>Bacillati</taxon>
        <taxon>Actinomycetota</taxon>
        <taxon>Actinomycetes</taxon>
        <taxon>Micrococcales</taxon>
        <taxon>Promicromonosporaceae</taxon>
        <taxon>Isoptericola</taxon>
    </lineage>
</organism>
<feature type="transmembrane region" description="Helical" evidence="8">
    <location>
        <begin position="689"/>
        <end position="712"/>
    </location>
</feature>
<dbReference type="Gene3D" id="1.20.1560.10">
    <property type="entry name" value="ABC transporter type 1, transmembrane domain"/>
    <property type="match status" value="2"/>
</dbReference>
<feature type="region of interest" description="Disordered" evidence="7">
    <location>
        <begin position="1"/>
        <end position="24"/>
    </location>
</feature>
<evidence type="ECO:0000256" key="5">
    <source>
        <dbReference type="ARBA" id="ARBA00022989"/>
    </source>
</evidence>
<dbReference type="InterPro" id="IPR003593">
    <property type="entry name" value="AAA+_ATPase"/>
</dbReference>
<keyword evidence="6 8" id="KW-0472">Membrane</keyword>
<feature type="domain" description="ABC transmembrane type-1" evidence="10">
    <location>
        <begin position="651"/>
        <end position="886"/>
    </location>
</feature>
<feature type="domain" description="ABC transmembrane type-1" evidence="10">
    <location>
        <begin position="40"/>
        <end position="314"/>
    </location>
</feature>
<dbReference type="InterPro" id="IPR036640">
    <property type="entry name" value="ABC1_TM_sf"/>
</dbReference>
<keyword evidence="5 8" id="KW-1133">Transmembrane helix</keyword>
<evidence type="ECO:0000259" key="10">
    <source>
        <dbReference type="PROSITE" id="PS50929"/>
    </source>
</evidence>
<dbReference type="SUPFAM" id="SSF52540">
    <property type="entry name" value="P-loop containing nucleoside triphosphate hydrolases"/>
    <property type="match status" value="2"/>
</dbReference>
<dbReference type="PROSITE" id="PS50929">
    <property type="entry name" value="ABC_TM1F"/>
    <property type="match status" value="2"/>
</dbReference>
<comment type="subcellular location">
    <subcellularLocation>
        <location evidence="1">Cell membrane</location>
        <topology evidence="1">Multi-pass membrane protein</topology>
    </subcellularLocation>
</comment>
<evidence type="ECO:0000256" key="6">
    <source>
        <dbReference type="ARBA" id="ARBA00023136"/>
    </source>
</evidence>
<feature type="transmembrane region" description="Helical" evidence="8">
    <location>
        <begin position="147"/>
        <end position="166"/>
    </location>
</feature>
<feature type="transmembrane region" description="Helical" evidence="8">
    <location>
        <begin position="782"/>
        <end position="802"/>
    </location>
</feature>
<dbReference type="SMART" id="SM00382">
    <property type="entry name" value="AAA"/>
    <property type="match status" value="2"/>
</dbReference>
<dbReference type="PANTHER" id="PTHR24221:SF654">
    <property type="entry name" value="ATP-BINDING CASSETTE SUB-FAMILY B MEMBER 6"/>
    <property type="match status" value="1"/>
</dbReference>
<reference evidence="11 12" key="1">
    <citation type="submission" date="2021-09" db="EMBL/GenBank/DDBJ databases">
        <title>Isoptericola luteus sp. nov., a novel bacterium isolated from Harbin, the capital city of Heilongjiang province.</title>
        <authorList>
            <person name="Li J."/>
        </authorList>
    </citation>
    <scope>NUCLEOTIDE SEQUENCE [LARGE SCALE GENOMIC DNA]</scope>
    <source>
        <strain evidence="11 12">NEAU-Y5</strain>
    </source>
</reference>
<dbReference type="PANTHER" id="PTHR24221">
    <property type="entry name" value="ATP-BINDING CASSETTE SUB-FAMILY B"/>
    <property type="match status" value="1"/>
</dbReference>
<dbReference type="Pfam" id="PF00664">
    <property type="entry name" value="ABC_membrane"/>
    <property type="match status" value="1"/>
</dbReference>
<dbReference type="GO" id="GO:0005524">
    <property type="term" value="F:ATP binding"/>
    <property type="evidence" value="ECO:0007669"/>
    <property type="project" value="UniProtKB-KW"/>
</dbReference>
<keyword evidence="2 8" id="KW-0812">Transmembrane</keyword>
<comment type="caution">
    <text evidence="11">The sequence shown here is derived from an EMBL/GenBank/DDBJ whole genome shotgun (WGS) entry which is preliminary data.</text>
</comment>
<feature type="transmembrane region" description="Helical" evidence="8">
    <location>
        <begin position="70"/>
        <end position="96"/>
    </location>
</feature>
<dbReference type="Pfam" id="PF00005">
    <property type="entry name" value="ABC_tran"/>
    <property type="match status" value="2"/>
</dbReference>
<evidence type="ECO:0000256" key="7">
    <source>
        <dbReference type="SAM" id="MobiDB-lite"/>
    </source>
</evidence>
<evidence type="ECO:0000256" key="1">
    <source>
        <dbReference type="ARBA" id="ARBA00004651"/>
    </source>
</evidence>
<keyword evidence="12" id="KW-1185">Reference proteome</keyword>
<evidence type="ECO:0000256" key="4">
    <source>
        <dbReference type="ARBA" id="ARBA00022840"/>
    </source>
</evidence>
<keyword evidence="4 11" id="KW-0067">ATP-binding</keyword>
<accession>A0ABS7ZFD3</accession>